<evidence type="ECO:0000313" key="1">
    <source>
        <dbReference type="EMBL" id="KEO74136.1"/>
    </source>
</evidence>
<evidence type="ECO:0008006" key="3">
    <source>
        <dbReference type="Google" id="ProtNLM"/>
    </source>
</evidence>
<evidence type="ECO:0000313" key="2">
    <source>
        <dbReference type="Proteomes" id="UP000027821"/>
    </source>
</evidence>
<dbReference type="InterPro" id="IPR011322">
    <property type="entry name" value="N-reg_PII-like_a/b"/>
</dbReference>
<dbReference type="OrthoDB" id="5517163at2"/>
<proteinExistence type="predicted"/>
<dbReference type="SUPFAM" id="SSF54913">
    <property type="entry name" value="GlnB-like"/>
    <property type="match status" value="1"/>
</dbReference>
<protein>
    <recommendedName>
        <fullName evidence="3">Nitrogen regulatory protein P-II</fullName>
    </recommendedName>
</protein>
<accession>A0A074KW04</accession>
<name>A0A074KW04_9BACT</name>
<dbReference type="Pfam" id="PF00543">
    <property type="entry name" value="P-II"/>
    <property type="match status" value="1"/>
</dbReference>
<dbReference type="GO" id="GO:0006808">
    <property type="term" value="P:regulation of nitrogen utilization"/>
    <property type="evidence" value="ECO:0007669"/>
    <property type="project" value="InterPro"/>
</dbReference>
<dbReference type="STRING" id="1048983.EL17_08325"/>
<gene>
    <name evidence="1" type="ORF">EL17_08325</name>
</gene>
<reference evidence="1 2" key="1">
    <citation type="submission" date="2014-04" db="EMBL/GenBank/DDBJ databases">
        <title>Characterization and application of a salt tolerant electro-active bacterium.</title>
        <authorList>
            <person name="Yang L."/>
            <person name="Wei S."/>
            <person name="Tay Q.X.M."/>
        </authorList>
    </citation>
    <scope>NUCLEOTIDE SEQUENCE [LARGE SCALE GENOMIC DNA]</scope>
    <source>
        <strain evidence="1 2">LY1</strain>
    </source>
</reference>
<dbReference type="eggNOG" id="COG0347">
    <property type="taxonomic scope" value="Bacteria"/>
</dbReference>
<dbReference type="Gene3D" id="3.30.70.120">
    <property type="match status" value="1"/>
</dbReference>
<dbReference type="NCBIfam" id="NF045581">
    <property type="entry name" value="PG0541_fam"/>
    <property type="match status" value="1"/>
</dbReference>
<dbReference type="InterPro" id="IPR015867">
    <property type="entry name" value="N-reg_PII/ATP_PRibTrfase_C"/>
</dbReference>
<dbReference type="GO" id="GO:0030234">
    <property type="term" value="F:enzyme regulator activity"/>
    <property type="evidence" value="ECO:0007669"/>
    <property type="project" value="InterPro"/>
</dbReference>
<comment type="caution">
    <text evidence="1">The sequence shown here is derived from an EMBL/GenBank/DDBJ whole genome shotgun (WGS) entry which is preliminary data.</text>
</comment>
<dbReference type="EMBL" id="JMIH01000016">
    <property type="protein sequence ID" value="KEO74136.1"/>
    <property type="molecule type" value="Genomic_DNA"/>
</dbReference>
<dbReference type="InterPro" id="IPR002187">
    <property type="entry name" value="N-reg_PII"/>
</dbReference>
<keyword evidence="2" id="KW-1185">Reference proteome</keyword>
<organism evidence="1 2">
    <name type="scientific">Anditalea andensis</name>
    <dbReference type="NCBI Taxonomy" id="1048983"/>
    <lineage>
        <taxon>Bacteria</taxon>
        <taxon>Pseudomonadati</taxon>
        <taxon>Bacteroidota</taxon>
        <taxon>Cytophagia</taxon>
        <taxon>Cytophagales</taxon>
        <taxon>Cytophagaceae</taxon>
        <taxon>Anditalea</taxon>
    </lineage>
</organism>
<dbReference type="AlphaFoldDB" id="A0A074KW04"/>
<sequence length="98" mass="10831">MKAIMIIFNQAFSEEVLNVLEELEIRGFTKFNDLQGRGTDKGEPKMGTHTWPALNNAVLCFIPADKADDLLSNLKELNASGVDQGLKAFTWDAAIADF</sequence>
<dbReference type="Proteomes" id="UP000027821">
    <property type="component" value="Unassembled WGS sequence"/>
</dbReference>